<dbReference type="AlphaFoldDB" id="A0A392SDI8"/>
<reference evidence="1 2" key="1">
    <citation type="journal article" date="2018" name="Front. Plant Sci.">
        <title>Red Clover (Trifolium pratense) and Zigzag Clover (T. medium) - A Picture of Genomic Similarities and Differences.</title>
        <authorList>
            <person name="Dluhosova J."/>
            <person name="Istvanek J."/>
            <person name="Nedelnik J."/>
            <person name="Repkova J."/>
        </authorList>
    </citation>
    <scope>NUCLEOTIDE SEQUENCE [LARGE SCALE GENOMIC DNA]</scope>
    <source>
        <strain evidence="2">cv. 10/8</strain>
        <tissue evidence="1">Leaf</tissue>
    </source>
</reference>
<feature type="non-terminal residue" evidence="1">
    <location>
        <position position="1"/>
    </location>
</feature>
<dbReference type="EMBL" id="LXQA010365574">
    <property type="protein sequence ID" value="MCI46981.1"/>
    <property type="molecule type" value="Genomic_DNA"/>
</dbReference>
<keyword evidence="2" id="KW-1185">Reference proteome</keyword>
<sequence length="29" mass="3456">VAVRVKFLYLFFQDDPKQSLVSWYQSFGS</sequence>
<accession>A0A392SDI8</accession>
<organism evidence="1 2">
    <name type="scientific">Trifolium medium</name>
    <dbReference type="NCBI Taxonomy" id="97028"/>
    <lineage>
        <taxon>Eukaryota</taxon>
        <taxon>Viridiplantae</taxon>
        <taxon>Streptophyta</taxon>
        <taxon>Embryophyta</taxon>
        <taxon>Tracheophyta</taxon>
        <taxon>Spermatophyta</taxon>
        <taxon>Magnoliopsida</taxon>
        <taxon>eudicotyledons</taxon>
        <taxon>Gunneridae</taxon>
        <taxon>Pentapetalae</taxon>
        <taxon>rosids</taxon>
        <taxon>fabids</taxon>
        <taxon>Fabales</taxon>
        <taxon>Fabaceae</taxon>
        <taxon>Papilionoideae</taxon>
        <taxon>50 kb inversion clade</taxon>
        <taxon>NPAAA clade</taxon>
        <taxon>Hologalegina</taxon>
        <taxon>IRL clade</taxon>
        <taxon>Trifolieae</taxon>
        <taxon>Trifolium</taxon>
    </lineage>
</organism>
<comment type="caution">
    <text evidence="1">The sequence shown here is derived from an EMBL/GenBank/DDBJ whole genome shotgun (WGS) entry which is preliminary data.</text>
</comment>
<proteinExistence type="predicted"/>
<name>A0A392SDI8_9FABA</name>
<evidence type="ECO:0000313" key="2">
    <source>
        <dbReference type="Proteomes" id="UP000265520"/>
    </source>
</evidence>
<dbReference type="Proteomes" id="UP000265520">
    <property type="component" value="Unassembled WGS sequence"/>
</dbReference>
<evidence type="ECO:0000313" key="1">
    <source>
        <dbReference type="EMBL" id="MCI46981.1"/>
    </source>
</evidence>
<protein>
    <submittedName>
        <fullName evidence="1">Uncharacterized protein</fullName>
    </submittedName>
</protein>